<reference evidence="2" key="1">
    <citation type="journal article" date="2020" name="Nature">
        <title>Giant virus diversity and host interactions through global metagenomics.</title>
        <authorList>
            <person name="Schulz F."/>
            <person name="Roux S."/>
            <person name="Paez-Espino D."/>
            <person name="Jungbluth S."/>
            <person name="Walsh D.A."/>
            <person name="Denef V.J."/>
            <person name="McMahon K.D."/>
            <person name="Konstantinidis K.T."/>
            <person name="Eloe-Fadrosh E.A."/>
            <person name="Kyrpides N.C."/>
            <person name="Woyke T."/>
        </authorList>
    </citation>
    <scope>NUCLEOTIDE SEQUENCE</scope>
    <source>
        <strain evidence="2">GVMAG-M-3300009180-45</strain>
    </source>
</reference>
<dbReference type="AlphaFoldDB" id="A0A6C0F4W6"/>
<keyword evidence="1" id="KW-1133">Transmembrane helix</keyword>
<sequence>MYDIFTTAYLFFLLCPGVVLSLGSGMTAAAIHAIVFFVVLQYLSLYIPWWVVWAVGISFVGYKMFSARSAVPVY</sequence>
<feature type="transmembrane region" description="Helical" evidence="1">
    <location>
        <begin position="43"/>
        <end position="62"/>
    </location>
</feature>
<proteinExistence type="predicted"/>
<keyword evidence="1" id="KW-0812">Transmembrane</keyword>
<organism evidence="2">
    <name type="scientific">viral metagenome</name>
    <dbReference type="NCBI Taxonomy" id="1070528"/>
    <lineage>
        <taxon>unclassified sequences</taxon>
        <taxon>metagenomes</taxon>
        <taxon>organismal metagenomes</taxon>
    </lineage>
</organism>
<protein>
    <submittedName>
        <fullName evidence="2">Uncharacterized protein</fullName>
    </submittedName>
</protein>
<evidence type="ECO:0000313" key="2">
    <source>
        <dbReference type="EMBL" id="QHT35619.1"/>
    </source>
</evidence>
<evidence type="ECO:0000256" key="1">
    <source>
        <dbReference type="SAM" id="Phobius"/>
    </source>
</evidence>
<name>A0A6C0F4W6_9ZZZZ</name>
<dbReference type="EMBL" id="MN739024">
    <property type="protein sequence ID" value="QHT35619.1"/>
    <property type="molecule type" value="Genomic_DNA"/>
</dbReference>
<accession>A0A6C0F4W6</accession>
<keyword evidence="1" id="KW-0472">Membrane</keyword>